<dbReference type="InterPro" id="IPR029052">
    <property type="entry name" value="Metallo-depent_PP-like"/>
</dbReference>
<dbReference type="SUPFAM" id="SSF56300">
    <property type="entry name" value="Metallo-dependent phosphatases"/>
    <property type="match status" value="1"/>
</dbReference>
<feature type="region of interest" description="Disordered" evidence="1">
    <location>
        <begin position="228"/>
        <end position="298"/>
    </location>
</feature>
<dbReference type="RefSeq" id="XP_030993974.1">
    <property type="nucleotide sequence ID" value="XM_031141861.1"/>
</dbReference>
<evidence type="ECO:0000256" key="1">
    <source>
        <dbReference type="SAM" id="MobiDB-lite"/>
    </source>
</evidence>
<dbReference type="InterPro" id="IPR050126">
    <property type="entry name" value="Ap4A_hydrolase"/>
</dbReference>
<dbReference type="PANTHER" id="PTHR42850:SF4">
    <property type="entry name" value="ZINC-DEPENDENT ENDOPOLYPHOSPHATASE"/>
    <property type="match status" value="1"/>
</dbReference>
<comment type="caution">
    <text evidence="4">The sequence shown here is derived from an EMBL/GenBank/DDBJ whole genome shotgun (WGS) entry which is preliminary data.</text>
</comment>
<protein>
    <recommendedName>
        <fullName evidence="3">Calcineurin-like phosphoesterase domain-containing protein</fullName>
    </recommendedName>
</protein>
<keyword evidence="2" id="KW-0472">Membrane</keyword>
<dbReference type="GeneID" id="41974596"/>
<sequence>MRILTYLYPRHRRRRITLLLFSSISFIVVYVFYTNGGDIPMPTQGLRPAIFPTADGSSSSSGDGGGGSGIIKLDDSSAAALALQRPLTPMSYGTAARPPFKGLDNLVADLPAEHVPGLGGGAPRRLVIVGDVHGMRPALDALLAKVGFDRRRGDHLVLAGDMVSKGPDTPGVVALAMELGASAVRGNHEDRVLLARAALDAQLVPGTEGADPDAAAAAPVSKEKRGLLSSLFGGGGDDARRRAQDQAAWEEKAAKAEAQGERWQQVKDSDARARAGGPDRMEENPFSHGDAADRETAASLSPQQVQWLASLPVVLRVGRVPGSALNRVLVVHAGLVPGIDPEAQDPWAAMNMRSLVYPGDDERRQQIREELEKKAKQRAHGISALTARVTDKQVEAELRRLKAAAAASQQQQGGNSSVQEVALPVDGHSGEPWHEAWNRHQLSLPPAERTTVVYGHDARRGLAVDEKALPYTFGLDSGCSRGNQLSALVIEAAGGDGGAVTHKVVQVKCDKAAE</sequence>
<feature type="domain" description="Calcineurin-like phosphoesterase" evidence="3">
    <location>
        <begin position="125"/>
        <end position="189"/>
    </location>
</feature>
<evidence type="ECO:0000313" key="5">
    <source>
        <dbReference type="Proteomes" id="UP000319257"/>
    </source>
</evidence>
<dbReference type="InParanoid" id="A0A507AX28"/>
<dbReference type="InterPro" id="IPR004843">
    <property type="entry name" value="Calcineurin-like_PHP"/>
</dbReference>
<dbReference type="AlphaFoldDB" id="A0A507AX28"/>
<keyword evidence="2" id="KW-0812">Transmembrane</keyword>
<keyword evidence="5" id="KW-1185">Reference proteome</keyword>
<proteinExistence type="predicted"/>
<keyword evidence="2" id="KW-1133">Transmembrane helix</keyword>
<dbReference type="GO" id="GO:0005737">
    <property type="term" value="C:cytoplasm"/>
    <property type="evidence" value="ECO:0007669"/>
    <property type="project" value="TreeGrafter"/>
</dbReference>
<feature type="compositionally biased region" description="Basic and acidic residues" evidence="1">
    <location>
        <begin position="237"/>
        <end position="296"/>
    </location>
</feature>
<gene>
    <name evidence="4" type="ORF">E0L32_007149</name>
</gene>
<dbReference type="STRING" id="1093900.A0A507AX28"/>
<reference evidence="4 5" key="1">
    <citation type="submission" date="2019-06" db="EMBL/GenBank/DDBJ databases">
        <title>Draft genome sequence of the filamentous fungus Phialemoniopsis curvata isolated from diesel fuel.</title>
        <authorList>
            <person name="Varaljay V.A."/>
            <person name="Lyon W.J."/>
            <person name="Crouch A.L."/>
            <person name="Drake C.E."/>
            <person name="Hollomon J.M."/>
            <person name="Nadeau L.J."/>
            <person name="Nunn H.S."/>
            <person name="Stevenson B.S."/>
            <person name="Bojanowski C.L."/>
            <person name="Crookes-Goodson W.J."/>
        </authorList>
    </citation>
    <scope>NUCLEOTIDE SEQUENCE [LARGE SCALE GENOMIC DNA]</scope>
    <source>
        <strain evidence="4 5">D216</strain>
    </source>
</reference>
<dbReference type="Pfam" id="PF00149">
    <property type="entry name" value="Metallophos"/>
    <property type="match status" value="1"/>
</dbReference>
<dbReference type="EMBL" id="SKBQ01000042">
    <property type="protein sequence ID" value="TPX12263.1"/>
    <property type="molecule type" value="Genomic_DNA"/>
</dbReference>
<dbReference type="Proteomes" id="UP000319257">
    <property type="component" value="Unassembled WGS sequence"/>
</dbReference>
<organism evidence="4 5">
    <name type="scientific">Thyridium curvatum</name>
    <dbReference type="NCBI Taxonomy" id="1093900"/>
    <lineage>
        <taxon>Eukaryota</taxon>
        <taxon>Fungi</taxon>
        <taxon>Dikarya</taxon>
        <taxon>Ascomycota</taxon>
        <taxon>Pezizomycotina</taxon>
        <taxon>Sordariomycetes</taxon>
        <taxon>Sordariomycetidae</taxon>
        <taxon>Thyridiales</taxon>
        <taxon>Thyridiaceae</taxon>
        <taxon>Thyridium</taxon>
    </lineage>
</organism>
<dbReference type="PANTHER" id="PTHR42850">
    <property type="entry name" value="METALLOPHOSPHOESTERASE"/>
    <property type="match status" value="1"/>
</dbReference>
<evidence type="ECO:0000259" key="3">
    <source>
        <dbReference type="Pfam" id="PF00149"/>
    </source>
</evidence>
<evidence type="ECO:0000256" key="2">
    <source>
        <dbReference type="SAM" id="Phobius"/>
    </source>
</evidence>
<accession>A0A507AX28</accession>
<name>A0A507AX28_9PEZI</name>
<dbReference type="Gene3D" id="3.60.21.10">
    <property type="match status" value="1"/>
</dbReference>
<dbReference type="OrthoDB" id="10267127at2759"/>
<dbReference type="GO" id="GO:0006798">
    <property type="term" value="P:polyphosphate catabolic process"/>
    <property type="evidence" value="ECO:0007669"/>
    <property type="project" value="TreeGrafter"/>
</dbReference>
<dbReference type="GO" id="GO:0000298">
    <property type="term" value="F:endopolyphosphatase activity"/>
    <property type="evidence" value="ECO:0007669"/>
    <property type="project" value="TreeGrafter"/>
</dbReference>
<evidence type="ECO:0000313" key="4">
    <source>
        <dbReference type="EMBL" id="TPX12263.1"/>
    </source>
</evidence>
<feature type="transmembrane region" description="Helical" evidence="2">
    <location>
        <begin position="16"/>
        <end position="33"/>
    </location>
</feature>
<dbReference type="GO" id="GO:0016791">
    <property type="term" value="F:phosphatase activity"/>
    <property type="evidence" value="ECO:0007669"/>
    <property type="project" value="TreeGrafter"/>
</dbReference>